<comment type="subcellular location">
    <subcellularLocation>
        <location evidence="1">Cell membrane</location>
        <topology evidence="1">Multi-pass membrane protein</topology>
    </subcellularLocation>
</comment>
<keyword evidence="4 7" id="KW-0812">Transmembrane</keyword>
<keyword evidence="3" id="KW-1003">Cell membrane</keyword>
<reference evidence="8 9" key="1">
    <citation type="journal article" date="2013" name="Genome Announc.">
        <title>Draft genome sequence of MKD8, a conjugal recipient Mycobacterium smegmatis strain.</title>
        <authorList>
            <person name="Gray T.A."/>
            <person name="Palumbo M.J."/>
            <person name="Derbyshire K.M."/>
        </authorList>
    </citation>
    <scope>NUCLEOTIDE SEQUENCE [LARGE SCALE GENOMIC DNA]</scope>
    <source>
        <strain evidence="8 9">MKD8</strain>
    </source>
</reference>
<proteinExistence type="predicted"/>
<dbReference type="PANTHER" id="PTHR23517">
    <property type="entry name" value="RESISTANCE PROTEIN MDTM, PUTATIVE-RELATED-RELATED"/>
    <property type="match status" value="1"/>
</dbReference>
<dbReference type="PANTHER" id="PTHR23517:SF13">
    <property type="entry name" value="MAJOR FACILITATOR SUPERFAMILY MFS_1"/>
    <property type="match status" value="1"/>
</dbReference>
<evidence type="ECO:0000256" key="2">
    <source>
        <dbReference type="ARBA" id="ARBA00022448"/>
    </source>
</evidence>
<keyword evidence="5 7" id="KW-1133">Transmembrane helix</keyword>
<evidence type="ECO:0000256" key="4">
    <source>
        <dbReference type="ARBA" id="ARBA00022692"/>
    </source>
</evidence>
<evidence type="ECO:0000256" key="7">
    <source>
        <dbReference type="SAM" id="Phobius"/>
    </source>
</evidence>
<feature type="transmembrane region" description="Helical" evidence="7">
    <location>
        <begin position="107"/>
        <end position="129"/>
    </location>
</feature>
<organism evidence="8 9">
    <name type="scientific">Mycolicibacterium smegmatis (strain MKD8)</name>
    <name type="common">Mycobacterium smegmatis</name>
    <dbReference type="NCBI Taxonomy" id="1214915"/>
    <lineage>
        <taxon>Bacteria</taxon>
        <taxon>Bacillati</taxon>
        <taxon>Actinomycetota</taxon>
        <taxon>Actinomycetes</taxon>
        <taxon>Mycobacteriales</taxon>
        <taxon>Mycobacteriaceae</taxon>
        <taxon>Mycolicibacterium</taxon>
    </lineage>
</organism>
<evidence type="ECO:0000313" key="9">
    <source>
        <dbReference type="Proteomes" id="UP000011200"/>
    </source>
</evidence>
<feature type="transmembrane region" description="Helical" evidence="7">
    <location>
        <begin position="81"/>
        <end position="101"/>
    </location>
</feature>
<gene>
    <name evidence="8" type="ORF">D806_004670</name>
</gene>
<name>A0A2U9PIA4_MYCSE</name>
<keyword evidence="6 7" id="KW-0472">Membrane</keyword>
<dbReference type="Gene3D" id="1.20.1250.20">
    <property type="entry name" value="MFS general substrate transporter like domains"/>
    <property type="match status" value="1"/>
</dbReference>
<dbReference type="Proteomes" id="UP000011200">
    <property type="component" value="Chromosome"/>
</dbReference>
<evidence type="ECO:0000256" key="1">
    <source>
        <dbReference type="ARBA" id="ARBA00004651"/>
    </source>
</evidence>
<accession>A0A2U9PIA4</accession>
<evidence type="ECO:0000256" key="6">
    <source>
        <dbReference type="ARBA" id="ARBA00023136"/>
    </source>
</evidence>
<evidence type="ECO:0000256" key="3">
    <source>
        <dbReference type="ARBA" id="ARBA00022475"/>
    </source>
</evidence>
<feature type="transmembrane region" description="Helical" evidence="7">
    <location>
        <begin position="50"/>
        <end position="69"/>
    </location>
</feature>
<feature type="transmembrane region" description="Helical" evidence="7">
    <location>
        <begin position="381"/>
        <end position="403"/>
    </location>
</feature>
<feature type="transmembrane region" description="Helical" evidence="7">
    <location>
        <begin position="15"/>
        <end position="38"/>
    </location>
</feature>
<dbReference type="AlphaFoldDB" id="A0A2U9PIA4"/>
<feature type="transmembrane region" description="Helical" evidence="7">
    <location>
        <begin position="150"/>
        <end position="170"/>
    </location>
</feature>
<keyword evidence="2" id="KW-0813">Transport</keyword>
<feature type="transmembrane region" description="Helical" evidence="7">
    <location>
        <begin position="222"/>
        <end position="248"/>
    </location>
</feature>
<evidence type="ECO:0000313" key="8">
    <source>
        <dbReference type="EMBL" id="AWT51460.1"/>
    </source>
</evidence>
<feature type="transmembrane region" description="Helical" evidence="7">
    <location>
        <begin position="176"/>
        <end position="197"/>
    </location>
</feature>
<sequence length="496" mass="50845">MALARVPLMVGGARAGYWITAAAQFAICAFALVPTPMWPRYAATAHLDALAINTLFGVYAVCVVSALLLSPRLFTRLRRVTIMRAALLLEIIAALFFILTPTFPGLLIARVASGVGVGFISASATANLFDLGEIRRAAGVPVQPARTATASTLGGFAVGAAGSGVSVHVLPQFPAIPMVLCLVAMTSLVIATFAVPLDPAPRAEPRGAQPVPTATPPGNRRIFTGALICAFATNSLFGLVSVSAAVLISHNTTAATGLAAGLTVAGMQSCGGLAQAAIPADWDSVNRVAPFTAFASGAALLAASTTIQSTPLLACGAALAGLGGGMFVRRALESASASTGPQRRGNAAPTVYLVFYLGMSAPVVGAGWLADTIGLGAATRLFLGVAMMVAAVGEMLVVVGRWAGRPAARQMGRQAGGPAPAVVLAAVAGAANVVCPGIEQRLDRRCPPLCVGIEHRRCFPQRMHVRRNRTPVVPGGQNPQRIREVGAQHMSVRANE</sequence>
<dbReference type="InterPro" id="IPR050171">
    <property type="entry name" value="MFS_Transporters"/>
</dbReference>
<protein>
    <submittedName>
        <fullName evidence="8">Major facilitator superfamily protein MFS_1</fullName>
    </submittedName>
</protein>
<feature type="transmembrane region" description="Helical" evidence="7">
    <location>
        <begin position="311"/>
        <end position="329"/>
    </location>
</feature>
<feature type="transmembrane region" description="Helical" evidence="7">
    <location>
        <begin position="350"/>
        <end position="369"/>
    </location>
</feature>
<dbReference type="EMBL" id="CP027541">
    <property type="protein sequence ID" value="AWT51460.1"/>
    <property type="molecule type" value="Genomic_DNA"/>
</dbReference>
<evidence type="ECO:0000256" key="5">
    <source>
        <dbReference type="ARBA" id="ARBA00022989"/>
    </source>
</evidence>
<dbReference type="GO" id="GO:0005886">
    <property type="term" value="C:plasma membrane"/>
    <property type="evidence" value="ECO:0007669"/>
    <property type="project" value="UniProtKB-SubCell"/>
</dbReference>
<dbReference type="InterPro" id="IPR036259">
    <property type="entry name" value="MFS_trans_sf"/>
</dbReference>
<dbReference type="Pfam" id="PF07690">
    <property type="entry name" value="MFS_1"/>
    <property type="match status" value="1"/>
</dbReference>
<dbReference type="SUPFAM" id="SSF103473">
    <property type="entry name" value="MFS general substrate transporter"/>
    <property type="match status" value="1"/>
</dbReference>
<dbReference type="InterPro" id="IPR011701">
    <property type="entry name" value="MFS"/>
</dbReference>
<reference evidence="9" key="2">
    <citation type="submission" date="2018-03" db="EMBL/GenBank/DDBJ databases">
        <authorList>
            <person name="Derbyshire K."/>
            <person name="Gray T.A."/>
            <person name="Champion M."/>
        </authorList>
    </citation>
    <scope>NUCLEOTIDE SEQUENCE [LARGE SCALE GENOMIC DNA]</scope>
    <source>
        <strain evidence="9">MKD8</strain>
    </source>
</reference>
<dbReference type="GO" id="GO:0022857">
    <property type="term" value="F:transmembrane transporter activity"/>
    <property type="evidence" value="ECO:0007669"/>
    <property type="project" value="InterPro"/>
</dbReference>